<organism evidence="1">
    <name type="scientific">Anopheles sinensis</name>
    <name type="common">Mosquito</name>
    <dbReference type="NCBI Taxonomy" id="74873"/>
    <lineage>
        <taxon>Eukaryota</taxon>
        <taxon>Metazoa</taxon>
        <taxon>Ecdysozoa</taxon>
        <taxon>Arthropoda</taxon>
        <taxon>Hexapoda</taxon>
        <taxon>Insecta</taxon>
        <taxon>Pterygota</taxon>
        <taxon>Neoptera</taxon>
        <taxon>Endopterygota</taxon>
        <taxon>Diptera</taxon>
        <taxon>Nematocera</taxon>
        <taxon>Culicoidea</taxon>
        <taxon>Culicidae</taxon>
        <taxon>Anophelinae</taxon>
        <taxon>Anopheles</taxon>
    </lineage>
</organism>
<reference evidence="1 3" key="1">
    <citation type="journal article" date="2014" name="BMC Genomics">
        <title>Genome sequence of Anopheles sinensis provides insight into genetics basis of mosquito competence for malaria parasites.</title>
        <authorList>
            <person name="Zhou D."/>
            <person name="Zhang D."/>
            <person name="Ding G."/>
            <person name="Shi L."/>
            <person name="Hou Q."/>
            <person name="Ye Y."/>
            <person name="Xu Y."/>
            <person name="Zhou H."/>
            <person name="Xiong C."/>
            <person name="Li S."/>
            <person name="Yu J."/>
            <person name="Hong S."/>
            <person name="Yu X."/>
            <person name="Zou P."/>
            <person name="Chen C."/>
            <person name="Chang X."/>
            <person name="Wang W."/>
            <person name="Lv Y."/>
            <person name="Sun Y."/>
            <person name="Ma L."/>
            <person name="Shen B."/>
            <person name="Zhu C."/>
        </authorList>
    </citation>
    <scope>NUCLEOTIDE SEQUENCE [LARGE SCALE GENOMIC DNA]</scope>
</reference>
<dbReference type="EMBL" id="KE525341">
    <property type="protein sequence ID" value="KFB48771.1"/>
    <property type="molecule type" value="Genomic_DNA"/>
</dbReference>
<evidence type="ECO:0000313" key="2">
    <source>
        <dbReference type="EnsemblMetazoa" id="ASIC016779-PA"/>
    </source>
</evidence>
<proteinExistence type="predicted"/>
<accession>A0A084WEX7</accession>
<sequence length="67" mass="7644">MAESHCGPILAHRVSGACTGKAFAGGRKERNRRIKDVPLFRLEVIFYDYYPKRMLPACFDSRRVVGE</sequence>
<protein>
    <submittedName>
        <fullName evidence="1 2">GTP-binding protein YchF</fullName>
    </submittedName>
</protein>
<keyword evidence="3" id="KW-1185">Reference proteome</keyword>
<name>A0A084WEX7_ANOSI</name>
<dbReference type="Proteomes" id="UP000030765">
    <property type="component" value="Unassembled WGS sequence"/>
</dbReference>
<dbReference type="VEuPathDB" id="VectorBase:ASIC016779"/>
<dbReference type="EnsemblMetazoa" id="ASIC016779-RA">
    <property type="protein sequence ID" value="ASIC016779-PA"/>
    <property type="gene ID" value="ASIC016779"/>
</dbReference>
<dbReference type="EMBL" id="ATLV01023262">
    <property type="status" value="NOT_ANNOTATED_CDS"/>
    <property type="molecule type" value="Genomic_DNA"/>
</dbReference>
<dbReference type="AlphaFoldDB" id="A0A084WEX7"/>
<reference evidence="2" key="2">
    <citation type="submission" date="2020-05" db="UniProtKB">
        <authorList>
            <consortium name="EnsemblMetazoa"/>
        </authorList>
    </citation>
    <scope>IDENTIFICATION</scope>
</reference>
<evidence type="ECO:0000313" key="1">
    <source>
        <dbReference type="EMBL" id="KFB48771.1"/>
    </source>
</evidence>
<evidence type="ECO:0000313" key="3">
    <source>
        <dbReference type="Proteomes" id="UP000030765"/>
    </source>
</evidence>
<gene>
    <name evidence="1" type="ORF">ZHAS_00016779</name>
</gene>